<dbReference type="PANTHER" id="PTHR13170:SF16">
    <property type="entry name" value="PROTEIN O-GLCNACASE"/>
    <property type="match status" value="1"/>
</dbReference>
<keyword evidence="2" id="KW-0808">Transferase</keyword>
<evidence type="ECO:0000313" key="3">
    <source>
        <dbReference type="Proteomes" id="UP000002208"/>
    </source>
</evidence>
<accession>C1D1U0</accession>
<dbReference type="InterPro" id="IPR016181">
    <property type="entry name" value="Acyl_CoA_acyltransferase"/>
</dbReference>
<gene>
    <name evidence="2" type="ordered locus">Deide_09361</name>
</gene>
<dbReference type="EMBL" id="CP001114">
    <property type="protein sequence ID" value="ACO45814.2"/>
    <property type="molecule type" value="Genomic_DNA"/>
</dbReference>
<organism evidence="2 3">
    <name type="scientific">Deinococcus deserti (strain DSM 17065 / CIP 109153 / LMG 22923 / VCD115)</name>
    <dbReference type="NCBI Taxonomy" id="546414"/>
    <lineage>
        <taxon>Bacteria</taxon>
        <taxon>Thermotogati</taxon>
        <taxon>Deinococcota</taxon>
        <taxon>Deinococci</taxon>
        <taxon>Deinococcales</taxon>
        <taxon>Deinococcaceae</taxon>
        <taxon>Deinococcus</taxon>
    </lineage>
</organism>
<dbReference type="SUPFAM" id="SSF55729">
    <property type="entry name" value="Acyl-CoA N-acyltransferases (Nat)"/>
    <property type="match status" value="1"/>
</dbReference>
<feature type="domain" description="N-acetyltransferase" evidence="1">
    <location>
        <begin position="2"/>
        <end position="201"/>
    </location>
</feature>
<proteinExistence type="predicted"/>
<dbReference type="PANTHER" id="PTHR13170">
    <property type="entry name" value="O-GLCNACASE"/>
    <property type="match status" value="1"/>
</dbReference>
<dbReference type="Proteomes" id="UP000002208">
    <property type="component" value="Chromosome"/>
</dbReference>
<reference evidence="2 3" key="1">
    <citation type="journal article" date="2009" name="PLoS Genet.">
        <title>Alliance of proteomics and genomics to unravel the specificities of Sahara bacterium Deinococcus deserti.</title>
        <authorList>
            <person name="de Groot A."/>
            <person name="Dulermo R."/>
            <person name="Ortet P."/>
            <person name="Blanchard L."/>
            <person name="Guerin P."/>
            <person name="Fernandez B."/>
            <person name="Vacherie B."/>
            <person name="Dossat C."/>
            <person name="Jolivet E."/>
            <person name="Siguier P."/>
            <person name="Chandler M."/>
            <person name="Barakat M."/>
            <person name="Dedieu A."/>
            <person name="Barbe V."/>
            <person name="Heulin T."/>
            <person name="Sommer S."/>
            <person name="Achouak W."/>
            <person name="Armengaud J."/>
        </authorList>
    </citation>
    <scope>NUCLEOTIDE SEQUENCE [LARGE SCALE GENOMIC DNA]</scope>
    <source>
        <strain evidence="3">DSM 17065 / CIP 109153 / LMG 22923 / VCD115</strain>
    </source>
</reference>
<dbReference type="KEGG" id="ddr:Deide_09361"/>
<dbReference type="InterPro" id="IPR000182">
    <property type="entry name" value="GNAT_dom"/>
</dbReference>
<dbReference type="Gene3D" id="3.40.630.30">
    <property type="match status" value="1"/>
</dbReference>
<dbReference type="AlphaFoldDB" id="C1D1U0"/>
<dbReference type="STRING" id="546414.Deide_09361"/>
<dbReference type="HOGENOM" id="CLU_086044_1_0_0"/>
<dbReference type="eggNOG" id="COG0456">
    <property type="taxonomic scope" value="Bacteria"/>
</dbReference>
<sequence>MPHIRPARPEDRDDLYHICLKTADSGQDGTHLYQDPELIGHVYAGPYLAYQPQFAFVLEDDLGVSGYVIGALDTRAFDETLEREWWPALRRRYPDPAVPASERSRDEAVIYQMHHPRPADPDITAAYPSHLHIDLLPRAQGGGHGRRLLFTLFEALRQAGSPGVHLGVGGRNINAQAFYRHVGFQDLKPLPDGGALMGWTL</sequence>
<name>C1D1U0_DEIDV</name>
<keyword evidence="3" id="KW-1185">Reference proteome</keyword>
<dbReference type="InterPro" id="IPR051822">
    <property type="entry name" value="Glycosyl_Hydrolase_84"/>
</dbReference>
<dbReference type="Pfam" id="PF00583">
    <property type="entry name" value="Acetyltransf_1"/>
    <property type="match status" value="1"/>
</dbReference>
<evidence type="ECO:0000313" key="2">
    <source>
        <dbReference type="EMBL" id="ACO45814.2"/>
    </source>
</evidence>
<dbReference type="GO" id="GO:0016747">
    <property type="term" value="F:acyltransferase activity, transferring groups other than amino-acyl groups"/>
    <property type="evidence" value="ECO:0007669"/>
    <property type="project" value="InterPro"/>
</dbReference>
<dbReference type="PROSITE" id="PS51186">
    <property type="entry name" value="GNAT"/>
    <property type="match status" value="1"/>
</dbReference>
<dbReference type="PaxDb" id="546414-Deide_09361"/>
<protein>
    <submittedName>
        <fullName evidence="2">Putative GCN5-related N-acetyltransferase</fullName>
    </submittedName>
</protein>
<evidence type="ECO:0000259" key="1">
    <source>
        <dbReference type="PROSITE" id="PS51186"/>
    </source>
</evidence>